<comment type="caution">
    <text evidence="5">The sequence shown here is derived from an EMBL/GenBank/DDBJ whole genome shotgun (WGS) entry which is preliminary data.</text>
</comment>
<dbReference type="InterPro" id="IPR041063">
    <property type="entry name" value="Glyco_H_20C_C"/>
</dbReference>
<organism evidence="5 6">
    <name type="scientific">Holtiella tumoricola</name>
    <dbReference type="NCBI Taxonomy" id="3018743"/>
    <lineage>
        <taxon>Bacteria</taxon>
        <taxon>Bacillati</taxon>
        <taxon>Bacillota</taxon>
        <taxon>Clostridia</taxon>
        <taxon>Lachnospirales</taxon>
        <taxon>Cellulosilyticaceae</taxon>
        <taxon>Holtiella</taxon>
    </lineage>
</organism>
<keyword evidence="6" id="KW-1185">Reference proteome</keyword>
<name>A0AA42DJN5_9FIRM</name>
<comment type="similarity">
    <text evidence="1">Belongs to the glycosyl hydrolase 20 family.</text>
</comment>
<evidence type="ECO:0000313" key="6">
    <source>
        <dbReference type="Proteomes" id="UP001169242"/>
    </source>
</evidence>
<dbReference type="InterPro" id="IPR038901">
    <property type="entry name" value="HEXDC-like"/>
</dbReference>
<dbReference type="Proteomes" id="UP001169242">
    <property type="component" value="Unassembled WGS sequence"/>
</dbReference>
<dbReference type="InterPro" id="IPR015883">
    <property type="entry name" value="Glyco_hydro_20_cat"/>
</dbReference>
<dbReference type="CDD" id="cd06565">
    <property type="entry name" value="GH20_GcnA-like"/>
    <property type="match status" value="1"/>
</dbReference>
<evidence type="ECO:0000313" key="5">
    <source>
        <dbReference type="EMBL" id="MDA3730252.1"/>
    </source>
</evidence>
<dbReference type="SUPFAM" id="SSF51445">
    <property type="entry name" value="(Trans)glycosidases"/>
    <property type="match status" value="1"/>
</dbReference>
<dbReference type="RefSeq" id="WP_271010932.1">
    <property type="nucleotide sequence ID" value="NZ_JAQIFT010000010.1"/>
</dbReference>
<feature type="domain" description="Glycoside Hydrolase 20C C-terminal" evidence="4">
    <location>
        <begin position="412"/>
        <end position="601"/>
    </location>
</feature>
<accession>A0AA42DJN5</accession>
<sequence>MIQLNVVGLEESLNEPLSLLGRRFEFEIIETGRILKCLETSIDGLKVKVTGENAVIEYKNINTLFRAIGYVIQKLQEGVQEFEIEEKQYFNFNGLMVDCSRNGVLNIAYGKELIERLAIMGHSVMMLYMEDVYELEGEQYFGYMRGRYTKEELQELDQYALKFGIELIPCIQTLAHLEHFLAWDEPKNKYLDIDNILCVGNEEVKRFLDNMLRQLSDTFTSKRIHIGMDEAFNLGRGRYADKHGLESKSTIMNKHLEDILKICNRYGLQPMIWDDMFFNHGSLDDAGNIPKEVDLMYWDYYNNSEAHYTYNLNRRTELDRKVMFAGGAWRWIGYAPHHTKTYVSTNAALMACKKAGVKEVLATAWGDEGSEAPLSTCLFGTVLFAEHGYQETVDLEDFKKRLAFCSGLSYENFMKQEAFDILPEVSDPSATVNPSKYMFYEDPLCSMFVYHTRAIQEDLTSYYQELQNYFEKEADNESNILYKKVDEMYAAFAKVLKLKWNLGVNLLDAYQVQDKIKLKEIISRQVEPLIDVLEVFGEKRFNEWQMTNKSIGYEVLDLRIGGMLQRLRTTKRIVNSYIEGQLDHIVELEEVRLPKTPYRQEGAGEMMQYNEAQKSMTANKMCW</sequence>
<proteinExistence type="inferred from homology"/>
<dbReference type="EMBL" id="JAQIFT010000010">
    <property type="protein sequence ID" value="MDA3730252.1"/>
    <property type="molecule type" value="Genomic_DNA"/>
</dbReference>
<dbReference type="GO" id="GO:0004563">
    <property type="term" value="F:beta-N-acetylhexosaminidase activity"/>
    <property type="evidence" value="ECO:0007669"/>
    <property type="project" value="UniProtKB-ARBA"/>
</dbReference>
<evidence type="ECO:0000256" key="2">
    <source>
        <dbReference type="ARBA" id="ARBA00022801"/>
    </source>
</evidence>
<dbReference type="InterPro" id="IPR017853">
    <property type="entry name" value="GH"/>
</dbReference>
<dbReference type="PANTHER" id="PTHR21040">
    <property type="entry name" value="BCDNA.GH04120"/>
    <property type="match status" value="1"/>
</dbReference>
<gene>
    <name evidence="5" type="ORF">PBV87_01865</name>
</gene>
<evidence type="ECO:0000259" key="3">
    <source>
        <dbReference type="Pfam" id="PF00728"/>
    </source>
</evidence>
<keyword evidence="2" id="KW-0378">Hydrolase</keyword>
<reference evidence="5" key="1">
    <citation type="journal article" date="2023" name="Int. J. Syst. Evol. Microbiol.">
        <title>&lt;i&gt;Holtiella tumoricola&lt;/i&gt; gen. nov. sp. nov., isolated from a human clinical sample.</title>
        <authorList>
            <person name="Allen-Vercoe E."/>
            <person name="Daigneault M.C."/>
            <person name="Vancuren S.J."/>
            <person name="Cochrane K."/>
            <person name="O'Neal L.L."/>
            <person name="Sankaranarayanan K."/>
            <person name="Lawson P.A."/>
        </authorList>
    </citation>
    <scope>NUCLEOTIDE SEQUENCE</scope>
    <source>
        <strain evidence="5">CC70A</strain>
    </source>
</reference>
<dbReference type="PANTHER" id="PTHR21040:SF8">
    <property type="entry name" value="BCDNA.GH04120"/>
    <property type="match status" value="1"/>
</dbReference>
<dbReference type="Gene3D" id="1.20.120.670">
    <property type="entry name" value="N-acetyl-b-d-glucoasminidase"/>
    <property type="match status" value="1"/>
</dbReference>
<protein>
    <submittedName>
        <fullName evidence="5">Beta-N-acetylhexosaminidase</fullName>
    </submittedName>
</protein>
<dbReference type="AlphaFoldDB" id="A0AA42DJN5"/>
<dbReference type="Gene3D" id="3.20.20.80">
    <property type="entry name" value="Glycosidases"/>
    <property type="match status" value="1"/>
</dbReference>
<evidence type="ECO:0000256" key="1">
    <source>
        <dbReference type="ARBA" id="ARBA00006285"/>
    </source>
</evidence>
<dbReference type="Pfam" id="PF18088">
    <property type="entry name" value="Glyco_H_20C_C"/>
    <property type="match status" value="1"/>
</dbReference>
<dbReference type="GO" id="GO:0005975">
    <property type="term" value="P:carbohydrate metabolic process"/>
    <property type="evidence" value="ECO:0007669"/>
    <property type="project" value="InterPro"/>
</dbReference>
<dbReference type="Pfam" id="PF00728">
    <property type="entry name" value="Glyco_hydro_20"/>
    <property type="match status" value="1"/>
</dbReference>
<feature type="domain" description="Glycoside hydrolase family 20 catalytic" evidence="3">
    <location>
        <begin position="144"/>
        <end position="306"/>
    </location>
</feature>
<evidence type="ECO:0000259" key="4">
    <source>
        <dbReference type="Pfam" id="PF18088"/>
    </source>
</evidence>